<dbReference type="GO" id="GO:0033816">
    <property type="term" value="F:diaminobutyrate acetyltransferase activity"/>
    <property type="evidence" value="ECO:0007669"/>
    <property type="project" value="UniProtKB-EC"/>
</dbReference>
<evidence type="ECO:0000256" key="9">
    <source>
        <dbReference type="RuleBase" id="RU365045"/>
    </source>
</evidence>
<dbReference type="Gene3D" id="3.40.630.30">
    <property type="match status" value="1"/>
</dbReference>
<dbReference type="EMBL" id="CP130318">
    <property type="protein sequence ID" value="WNQ11873.1"/>
    <property type="molecule type" value="Genomic_DNA"/>
</dbReference>
<keyword evidence="7 9" id="KW-0012">Acyltransferase</keyword>
<dbReference type="GO" id="GO:0008080">
    <property type="term" value="F:N-acetyltransferase activity"/>
    <property type="evidence" value="ECO:0007669"/>
    <property type="project" value="InterPro"/>
</dbReference>
<evidence type="ECO:0000256" key="4">
    <source>
        <dbReference type="ARBA" id="ARBA00012355"/>
    </source>
</evidence>
<evidence type="ECO:0000256" key="6">
    <source>
        <dbReference type="ARBA" id="ARBA00022679"/>
    </source>
</evidence>
<evidence type="ECO:0000313" key="11">
    <source>
        <dbReference type="EMBL" id="WNQ11873.1"/>
    </source>
</evidence>
<dbReference type="PANTHER" id="PTHR13947">
    <property type="entry name" value="GNAT FAMILY N-ACETYLTRANSFERASE"/>
    <property type="match status" value="1"/>
</dbReference>
<comment type="similarity">
    <text evidence="3 9">Belongs to the acetyltransferase family. EctA subfamily.</text>
</comment>
<comment type="function">
    <text evidence="1 9">Catalyzes the acetylation of L-2,4-diaminobutyrate (DABA) to gamma-N-acetyl-alpha,gamma-diaminobutyric acid (ADABA) with acetyl coenzyme A.</text>
</comment>
<accession>A0AA96LES0</accession>
<dbReference type="KEGG" id="paun:MJA45_02115"/>
<feature type="domain" description="N-acetyltransferase" evidence="10">
    <location>
        <begin position="7"/>
        <end position="165"/>
    </location>
</feature>
<sequence length="166" mass="18652">MTTETAFTFRRPQTEDGEKVWELIREAGTLDLNSAYCYLMLCDYFSSTCVVAEAEGKLAGFVSAFRSPRQDDTLFIWQVAVDRACRGKGLGKQLIRTLLNRSVHRSVRYLEATVSPSNIASRRMFAGLAEEYGVKCTLSRGYSPALFPEGSQHEEETLYLLGPFTL</sequence>
<dbReference type="InterPro" id="IPR000182">
    <property type="entry name" value="GNAT_dom"/>
</dbReference>
<dbReference type="NCBIfam" id="TIGR02406">
    <property type="entry name" value="ectoine_EctA"/>
    <property type="match status" value="1"/>
</dbReference>
<evidence type="ECO:0000313" key="12">
    <source>
        <dbReference type="Proteomes" id="UP001305702"/>
    </source>
</evidence>
<evidence type="ECO:0000256" key="7">
    <source>
        <dbReference type="ARBA" id="ARBA00023315"/>
    </source>
</evidence>
<dbReference type="CDD" id="cd04301">
    <property type="entry name" value="NAT_SF"/>
    <property type="match status" value="1"/>
</dbReference>
<organism evidence="11 12">
    <name type="scientific">Paenibacillus aurantius</name>
    <dbReference type="NCBI Taxonomy" id="2918900"/>
    <lineage>
        <taxon>Bacteria</taxon>
        <taxon>Bacillati</taxon>
        <taxon>Bacillota</taxon>
        <taxon>Bacilli</taxon>
        <taxon>Bacillales</taxon>
        <taxon>Paenibacillaceae</taxon>
        <taxon>Paenibacillus</taxon>
    </lineage>
</organism>
<evidence type="ECO:0000256" key="1">
    <source>
        <dbReference type="ARBA" id="ARBA00003741"/>
    </source>
</evidence>
<dbReference type="Proteomes" id="UP001305702">
    <property type="component" value="Chromosome"/>
</dbReference>
<dbReference type="InterPro" id="IPR050769">
    <property type="entry name" value="NAT_camello-type"/>
</dbReference>
<dbReference type="RefSeq" id="WP_315605649.1">
    <property type="nucleotide sequence ID" value="NZ_CP130318.1"/>
</dbReference>
<name>A0AA96LES0_9BACL</name>
<dbReference type="InterPro" id="IPR016181">
    <property type="entry name" value="Acyl_CoA_acyltransferase"/>
</dbReference>
<comment type="catalytic activity">
    <reaction evidence="8 9">
        <text>L-2,4-diaminobutanoate + acetyl-CoA = (2S)-4-acetamido-2-aminobutanoate + CoA + H(+)</text>
        <dbReference type="Rhea" id="RHEA:16901"/>
        <dbReference type="ChEBI" id="CHEBI:15378"/>
        <dbReference type="ChEBI" id="CHEBI:57287"/>
        <dbReference type="ChEBI" id="CHEBI:57288"/>
        <dbReference type="ChEBI" id="CHEBI:58761"/>
        <dbReference type="ChEBI" id="CHEBI:58929"/>
        <dbReference type="EC" id="2.3.1.178"/>
    </reaction>
</comment>
<evidence type="ECO:0000256" key="3">
    <source>
        <dbReference type="ARBA" id="ARBA00010712"/>
    </source>
</evidence>
<dbReference type="InterPro" id="IPR012772">
    <property type="entry name" value="Ectoine_EctA"/>
</dbReference>
<comment type="pathway">
    <text evidence="2 9">Amine and polyamine biosynthesis; ectoine biosynthesis; L-ectoine from L-aspartate 4-semialdehyde: step 2/3.</text>
</comment>
<evidence type="ECO:0000256" key="8">
    <source>
        <dbReference type="ARBA" id="ARBA00048924"/>
    </source>
</evidence>
<dbReference type="PANTHER" id="PTHR13947:SF37">
    <property type="entry name" value="LD18367P"/>
    <property type="match status" value="1"/>
</dbReference>
<keyword evidence="12" id="KW-1185">Reference proteome</keyword>
<reference evidence="11 12" key="1">
    <citation type="submission" date="2022-02" db="EMBL/GenBank/DDBJ databases">
        <title>Paenibacillus sp. MBLB1776 Whole Genome Shotgun Sequencing.</title>
        <authorList>
            <person name="Hwang C.Y."/>
            <person name="Cho E.-S."/>
            <person name="Seo M.-J."/>
        </authorList>
    </citation>
    <scope>NUCLEOTIDE SEQUENCE [LARGE SCALE GENOMIC DNA]</scope>
    <source>
        <strain evidence="11 12">MBLB1776</strain>
    </source>
</reference>
<evidence type="ECO:0000256" key="2">
    <source>
        <dbReference type="ARBA" id="ARBA00004978"/>
    </source>
</evidence>
<dbReference type="PROSITE" id="PS51186">
    <property type="entry name" value="GNAT"/>
    <property type="match status" value="1"/>
</dbReference>
<dbReference type="GO" id="GO:0019491">
    <property type="term" value="P:ectoine biosynthetic process"/>
    <property type="evidence" value="ECO:0007669"/>
    <property type="project" value="InterPro"/>
</dbReference>
<dbReference type="EC" id="2.3.1.178" evidence="4 9"/>
<proteinExistence type="inferred from homology"/>
<keyword evidence="6 9" id="KW-0808">Transferase</keyword>
<dbReference type="AlphaFoldDB" id="A0AA96LES0"/>
<evidence type="ECO:0000256" key="5">
    <source>
        <dbReference type="ARBA" id="ARBA00017935"/>
    </source>
</evidence>
<evidence type="ECO:0000259" key="10">
    <source>
        <dbReference type="PROSITE" id="PS51186"/>
    </source>
</evidence>
<gene>
    <name evidence="9 11" type="primary">ectA</name>
    <name evidence="11" type="ORF">MJA45_02115</name>
</gene>
<dbReference type="SUPFAM" id="SSF55729">
    <property type="entry name" value="Acyl-CoA N-acyltransferases (Nat)"/>
    <property type="match status" value="1"/>
</dbReference>
<dbReference type="Pfam" id="PF00583">
    <property type="entry name" value="Acetyltransf_1"/>
    <property type="match status" value="1"/>
</dbReference>
<protein>
    <recommendedName>
        <fullName evidence="5 9">L-2,4-diaminobutyric acid acetyltransferase</fullName>
        <shortName evidence="9">DABA acetyltransferase</shortName>
        <ecNumber evidence="4 9">2.3.1.178</ecNumber>
    </recommendedName>
</protein>